<dbReference type="Gene3D" id="1.25.40.10">
    <property type="entry name" value="Tetratricopeptide repeat domain"/>
    <property type="match status" value="1"/>
</dbReference>
<name>A0A937HL47_9PROT</name>
<gene>
    <name evidence="4" type="primary">bamD</name>
    <name evidence="7" type="ORF">ISQ19_05850</name>
</gene>
<dbReference type="InterPro" id="IPR017689">
    <property type="entry name" value="BamD"/>
</dbReference>
<comment type="function">
    <text evidence="4">Part of the outer membrane protein assembly complex, which is involved in assembly and insertion of beta-barrel proteins into the outer membrane.</text>
</comment>
<evidence type="ECO:0000259" key="6">
    <source>
        <dbReference type="Pfam" id="PF13525"/>
    </source>
</evidence>
<reference evidence="7" key="1">
    <citation type="submission" date="2020-10" db="EMBL/GenBank/DDBJ databases">
        <title>Microbiome of the Black Sea water column analyzed by genome centric metagenomics.</title>
        <authorList>
            <person name="Cabello-Yeves P.J."/>
            <person name="Callieri C."/>
            <person name="Picazo A."/>
            <person name="Mehrshad M."/>
            <person name="Haro-Moreno J.M."/>
            <person name="Roda-Garcia J."/>
            <person name="Dzembekova N."/>
            <person name="Slabakova V."/>
            <person name="Slabakova N."/>
            <person name="Moncheva S."/>
            <person name="Rodriguez-Valera F."/>
        </authorList>
    </citation>
    <scope>NUCLEOTIDE SEQUENCE</scope>
    <source>
        <strain evidence="7">BS307-5m-G5</strain>
    </source>
</reference>
<proteinExistence type="inferred from homology"/>
<dbReference type="AlphaFoldDB" id="A0A937HL47"/>
<comment type="caution">
    <text evidence="7">The sequence shown here is derived from an EMBL/GenBank/DDBJ whole genome shotgun (WGS) entry which is preliminary data.</text>
</comment>
<evidence type="ECO:0000256" key="2">
    <source>
        <dbReference type="ARBA" id="ARBA00023136"/>
    </source>
</evidence>
<feature type="chain" id="PRO_5037757623" description="Outer membrane protein assembly factor BamD" evidence="5">
    <location>
        <begin position="23"/>
        <end position="273"/>
    </location>
</feature>
<dbReference type="GO" id="GO:0051205">
    <property type="term" value="P:protein insertion into membrane"/>
    <property type="evidence" value="ECO:0007669"/>
    <property type="project" value="UniProtKB-UniRule"/>
</dbReference>
<dbReference type="PROSITE" id="PS51257">
    <property type="entry name" value="PROKAR_LIPOPROTEIN"/>
    <property type="match status" value="1"/>
</dbReference>
<keyword evidence="4" id="KW-0564">Palmitate</keyword>
<dbReference type="GO" id="GO:0009279">
    <property type="term" value="C:cell outer membrane"/>
    <property type="evidence" value="ECO:0007669"/>
    <property type="project" value="UniProtKB-SubCell"/>
</dbReference>
<evidence type="ECO:0000256" key="5">
    <source>
        <dbReference type="SAM" id="SignalP"/>
    </source>
</evidence>
<dbReference type="Pfam" id="PF13525">
    <property type="entry name" value="YfiO"/>
    <property type="match status" value="1"/>
</dbReference>
<evidence type="ECO:0000313" key="8">
    <source>
        <dbReference type="Proteomes" id="UP000785783"/>
    </source>
</evidence>
<dbReference type="NCBIfam" id="TIGR03302">
    <property type="entry name" value="OM_YfiO"/>
    <property type="match status" value="1"/>
</dbReference>
<comment type="similarity">
    <text evidence="4">Belongs to the BamD family.</text>
</comment>
<keyword evidence="2 4" id="KW-0472">Membrane</keyword>
<organism evidence="7 8">
    <name type="scientific">PS1 clade bacterium</name>
    <dbReference type="NCBI Taxonomy" id="2175152"/>
    <lineage>
        <taxon>Bacteria</taxon>
        <taxon>Pseudomonadati</taxon>
        <taxon>Pseudomonadota</taxon>
        <taxon>Alphaproteobacteria</taxon>
        <taxon>PS1 clade</taxon>
    </lineage>
</organism>
<sequence>MTKNTSKLRLSIGLALALSLSACGGATVEGEYIERPVETIYNSAHQELALGNFIRATEEFDEVERQHPYSLWARRAMVMGAYTYYLQNKYDEAIGTARRFLALYPGNKQAPYAYYLIAMSHYERISDVSRDQRTTELAQFALQEVVRRYPDSDYARDAQLKLDLTQDNLAGKEMAVGRFYLNRREYAAAAGRFRNVIERYLRTSHVPEALHRLTEVYLSLGIPAEAQNAAAVLGYNYPNSDWYRDSYAILRQRDLTPVKDQKSWISRAIDKVL</sequence>
<feature type="domain" description="Outer membrane lipoprotein BamD-like" evidence="6">
    <location>
        <begin position="36"/>
        <end position="229"/>
    </location>
</feature>
<dbReference type="EMBL" id="JADHOK010000085">
    <property type="protein sequence ID" value="MBL6762203.1"/>
    <property type="molecule type" value="Genomic_DNA"/>
</dbReference>
<keyword evidence="1 4" id="KW-0732">Signal</keyword>
<comment type="subunit">
    <text evidence="4">Part of the Bam complex.</text>
</comment>
<dbReference type="CDD" id="cd15830">
    <property type="entry name" value="BamD"/>
    <property type="match status" value="1"/>
</dbReference>
<dbReference type="HAMAP" id="MF_00922">
    <property type="entry name" value="OM_assembly_BamD"/>
    <property type="match status" value="1"/>
</dbReference>
<comment type="subcellular location">
    <subcellularLocation>
        <location evidence="4">Cell outer membrane</location>
        <topology evidence="4">Lipid-anchor</topology>
    </subcellularLocation>
</comment>
<feature type="signal peptide" evidence="5">
    <location>
        <begin position="1"/>
        <end position="22"/>
    </location>
</feature>
<evidence type="ECO:0000256" key="1">
    <source>
        <dbReference type="ARBA" id="ARBA00022729"/>
    </source>
</evidence>
<dbReference type="SUPFAM" id="SSF48452">
    <property type="entry name" value="TPR-like"/>
    <property type="match status" value="1"/>
</dbReference>
<keyword evidence="4" id="KW-0449">Lipoprotein</keyword>
<keyword evidence="3 4" id="KW-0998">Cell outer membrane</keyword>
<accession>A0A937HL47</accession>
<dbReference type="InterPro" id="IPR039565">
    <property type="entry name" value="BamD-like"/>
</dbReference>
<protein>
    <recommendedName>
        <fullName evidence="4">Outer membrane protein assembly factor BamD</fullName>
    </recommendedName>
</protein>
<dbReference type="GO" id="GO:0043165">
    <property type="term" value="P:Gram-negative-bacterium-type cell outer membrane assembly"/>
    <property type="evidence" value="ECO:0007669"/>
    <property type="project" value="UniProtKB-UniRule"/>
</dbReference>
<dbReference type="Proteomes" id="UP000785783">
    <property type="component" value="Unassembled WGS sequence"/>
</dbReference>
<evidence type="ECO:0000313" key="7">
    <source>
        <dbReference type="EMBL" id="MBL6762203.1"/>
    </source>
</evidence>
<dbReference type="InterPro" id="IPR011990">
    <property type="entry name" value="TPR-like_helical_dom_sf"/>
</dbReference>
<evidence type="ECO:0000256" key="4">
    <source>
        <dbReference type="HAMAP-Rule" id="MF_00922"/>
    </source>
</evidence>
<evidence type="ECO:0000256" key="3">
    <source>
        <dbReference type="ARBA" id="ARBA00023237"/>
    </source>
</evidence>